<accession>A0A4P7NUV5</accession>
<dbReference type="InterPro" id="IPR015797">
    <property type="entry name" value="NUDIX_hydrolase-like_dom_sf"/>
</dbReference>
<gene>
    <name evidence="3" type="ORF">PoMZ_13254</name>
</gene>
<feature type="domain" description="Nudix hydrolase" evidence="2">
    <location>
        <begin position="172"/>
        <end position="266"/>
    </location>
</feature>
<dbReference type="InterPro" id="IPR000086">
    <property type="entry name" value="NUDIX_hydrolase_dom"/>
</dbReference>
<reference evidence="3 4" key="1">
    <citation type="journal article" date="2019" name="Mol. Biol. Evol.">
        <title>Blast fungal genomes show frequent chromosomal changes, gene gains and losses, and effector gene turnover.</title>
        <authorList>
            <person name="Gomez Luciano L.B."/>
            <person name="Jason Tsai I."/>
            <person name="Chuma I."/>
            <person name="Tosa Y."/>
            <person name="Chen Y.H."/>
            <person name="Li J.Y."/>
            <person name="Li M.Y."/>
            <person name="Jade Lu M.Y."/>
            <person name="Nakayashiki H."/>
            <person name="Li W.H."/>
        </authorList>
    </citation>
    <scope>NUCLEOTIDE SEQUENCE [LARGE SCALE GENOMIC DNA]</scope>
    <source>
        <strain evidence="3">MZ5-1-6</strain>
    </source>
</reference>
<feature type="compositionally biased region" description="Polar residues" evidence="1">
    <location>
        <begin position="225"/>
        <end position="235"/>
    </location>
</feature>
<organism evidence="3 4">
    <name type="scientific">Pyricularia oryzae</name>
    <name type="common">Rice blast fungus</name>
    <name type="synonym">Magnaporthe oryzae</name>
    <dbReference type="NCBI Taxonomy" id="318829"/>
    <lineage>
        <taxon>Eukaryota</taxon>
        <taxon>Fungi</taxon>
        <taxon>Dikarya</taxon>
        <taxon>Ascomycota</taxon>
        <taxon>Pezizomycotina</taxon>
        <taxon>Sordariomycetes</taxon>
        <taxon>Sordariomycetidae</taxon>
        <taxon>Magnaporthales</taxon>
        <taxon>Pyriculariaceae</taxon>
        <taxon>Pyricularia</taxon>
    </lineage>
</organism>
<evidence type="ECO:0000259" key="2">
    <source>
        <dbReference type="Pfam" id="PF00293"/>
    </source>
</evidence>
<proteinExistence type="predicted"/>
<dbReference type="Pfam" id="PF00293">
    <property type="entry name" value="NUDIX"/>
    <property type="match status" value="1"/>
</dbReference>
<name>A0A4P7NUV5_PYROR</name>
<sequence length="339" mass="37840">MDIAVPNKKLKMDSSDATIPSVASLLARIAELEQELVQTKLVHQAQVFKPRCNGLDRKPSSITGMRTGVTGIGVQDEASKQSNRLITRPQRLPSAEASKCAWNRYLLRKPEENTHPATTSVEAALECARKNNLDMEEIDRTMFWRPSYETTISCGFVAVDLKHHLVLSIYNKKLGIYQLPKGRTQINESFLKAAMRETIEESGVVVTPLPLLNWTRANPEDDGDATQTNGSSRQKSPPVVQACPDKQVVSDTLNNEFIGVVEYMDPQVSTPNTHKSIYYFAASFDVEAHEAGTEGKCYEEKFIPCAYSLEDTLKVLRFQADRDAVTKLVDDLRLTSIAF</sequence>
<dbReference type="GO" id="GO:0016787">
    <property type="term" value="F:hydrolase activity"/>
    <property type="evidence" value="ECO:0007669"/>
    <property type="project" value="InterPro"/>
</dbReference>
<dbReference type="EMBL" id="CP034210">
    <property type="protein sequence ID" value="QBZ66281.1"/>
    <property type="molecule type" value="Genomic_DNA"/>
</dbReference>
<dbReference type="AlphaFoldDB" id="A0A4P7NUV5"/>
<dbReference type="Proteomes" id="UP000294847">
    <property type="component" value="Chromosome 7"/>
</dbReference>
<dbReference type="Gene3D" id="3.90.79.10">
    <property type="entry name" value="Nucleoside Triphosphate Pyrophosphohydrolase"/>
    <property type="match status" value="1"/>
</dbReference>
<dbReference type="PROSITE" id="PS00893">
    <property type="entry name" value="NUDIX_BOX"/>
    <property type="match status" value="1"/>
</dbReference>
<feature type="region of interest" description="Disordered" evidence="1">
    <location>
        <begin position="216"/>
        <end position="240"/>
    </location>
</feature>
<evidence type="ECO:0000313" key="3">
    <source>
        <dbReference type="EMBL" id="QBZ66281.1"/>
    </source>
</evidence>
<dbReference type="SUPFAM" id="SSF55811">
    <property type="entry name" value="Nudix"/>
    <property type="match status" value="1"/>
</dbReference>
<dbReference type="InterPro" id="IPR020084">
    <property type="entry name" value="NUDIX_hydrolase_CS"/>
</dbReference>
<evidence type="ECO:0000256" key="1">
    <source>
        <dbReference type="SAM" id="MobiDB-lite"/>
    </source>
</evidence>
<evidence type="ECO:0000313" key="4">
    <source>
        <dbReference type="Proteomes" id="UP000294847"/>
    </source>
</evidence>
<protein>
    <recommendedName>
        <fullName evidence="2">Nudix hydrolase domain-containing protein</fullName>
    </recommendedName>
</protein>